<feature type="region of interest" description="Disordered" evidence="1">
    <location>
        <begin position="185"/>
        <end position="204"/>
    </location>
</feature>
<feature type="compositionally biased region" description="Low complexity" evidence="1">
    <location>
        <begin position="119"/>
        <end position="130"/>
    </location>
</feature>
<organism evidence="2 3">
    <name type="scientific">Lentinus brumalis</name>
    <dbReference type="NCBI Taxonomy" id="2498619"/>
    <lineage>
        <taxon>Eukaryota</taxon>
        <taxon>Fungi</taxon>
        <taxon>Dikarya</taxon>
        <taxon>Basidiomycota</taxon>
        <taxon>Agaricomycotina</taxon>
        <taxon>Agaricomycetes</taxon>
        <taxon>Polyporales</taxon>
        <taxon>Polyporaceae</taxon>
        <taxon>Lentinus</taxon>
    </lineage>
</organism>
<feature type="region of interest" description="Disordered" evidence="1">
    <location>
        <begin position="32"/>
        <end position="78"/>
    </location>
</feature>
<feature type="region of interest" description="Disordered" evidence="1">
    <location>
        <begin position="244"/>
        <end position="274"/>
    </location>
</feature>
<dbReference type="EMBL" id="KZ857382">
    <property type="protein sequence ID" value="RDX55679.1"/>
    <property type="molecule type" value="Genomic_DNA"/>
</dbReference>
<sequence>MAGFNHWTVPIGSQGQAWIAIGLAIHPSSLAPTGDSFHPPLSTPPSHSPPPPPINMQYRSPSPDNGLPTPPQSPTSRDVAHPAITLLQSLESFYQQERYWVHHTRAALELALTKGIDAAPTASSSSSPPSEYQGVLSPASSTTSDAAAVDAPIVKMEPDAQAPSLSRSSNSWTKRKNMMRLKIDGISPHQRKRRAPRAPPTEPGARLLEMFSELMDSRMESCQRVQRMIRSANRADLYMHGRMSSRLPPRAAARRGRTTPDPAAHSPPVDGRTGHFVASRSCDIAHLWKSFYGVEPGSPTSLSQRSD</sequence>
<reference evidence="2 3" key="1">
    <citation type="journal article" date="2018" name="Biotechnol. Biofuels">
        <title>Integrative visual omics of the white-rot fungus Polyporus brumalis exposes the biotechnological potential of its oxidative enzymes for delignifying raw plant biomass.</title>
        <authorList>
            <person name="Miyauchi S."/>
            <person name="Rancon A."/>
            <person name="Drula E."/>
            <person name="Hage H."/>
            <person name="Chaduli D."/>
            <person name="Favel A."/>
            <person name="Grisel S."/>
            <person name="Henrissat B."/>
            <person name="Herpoel-Gimbert I."/>
            <person name="Ruiz-Duenas F.J."/>
            <person name="Chevret D."/>
            <person name="Hainaut M."/>
            <person name="Lin J."/>
            <person name="Wang M."/>
            <person name="Pangilinan J."/>
            <person name="Lipzen A."/>
            <person name="Lesage-Meessen L."/>
            <person name="Navarro D."/>
            <person name="Riley R."/>
            <person name="Grigoriev I.V."/>
            <person name="Zhou S."/>
            <person name="Raouche S."/>
            <person name="Rosso M.N."/>
        </authorList>
    </citation>
    <scope>NUCLEOTIDE SEQUENCE [LARGE SCALE GENOMIC DNA]</scope>
    <source>
        <strain evidence="2 3">BRFM 1820</strain>
    </source>
</reference>
<feature type="region of interest" description="Disordered" evidence="1">
    <location>
        <begin position="119"/>
        <end position="146"/>
    </location>
</feature>
<evidence type="ECO:0000313" key="3">
    <source>
        <dbReference type="Proteomes" id="UP000256964"/>
    </source>
</evidence>
<gene>
    <name evidence="2" type="ORF">OH76DRAFT_1552086</name>
</gene>
<keyword evidence="3" id="KW-1185">Reference proteome</keyword>
<feature type="compositionally biased region" description="Pro residues" evidence="1">
    <location>
        <begin position="41"/>
        <end position="54"/>
    </location>
</feature>
<name>A0A371DT13_9APHY</name>
<dbReference type="OrthoDB" id="3217075at2759"/>
<proteinExistence type="predicted"/>
<evidence type="ECO:0000313" key="2">
    <source>
        <dbReference type="EMBL" id="RDX55679.1"/>
    </source>
</evidence>
<evidence type="ECO:0000256" key="1">
    <source>
        <dbReference type="SAM" id="MobiDB-lite"/>
    </source>
</evidence>
<protein>
    <submittedName>
        <fullName evidence="2">Uncharacterized protein</fullName>
    </submittedName>
</protein>
<accession>A0A371DT13</accession>
<dbReference type="AlphaFoldDB" id="A0A371DT13"/>
<dbReference type="Proteomes" id="UP000256964">
    <property type="component" value="Unassembled WGS sequence"/>
</dbReference>
<feature type="compositionally biased region" description="Low complexity" evidence="1">
    <location>
        <begin position="137"/>
        <end position="146"/>
    </location>
</feature>